<evidence type="ECO:0000313" key="2">
    <source>
        <dbReference type="EMBL" id="NDY95545.1"/>
    </source>
</evidence>
<dbReference type="SUPFAM" id="SSF158682">
    <property type="entry name" value="TerB-like"/>
    <property type="match status" value="1"/>
</dbReference>
<dbReference type="AlphaFoldDB" id="A0A845V6F0"/>
<dbReference type="EMBL" id="JAAGSC010000040">
    <property type="protein sequence ID" value="NDY95545.1"/>
    <property type="molecule type" value="Genomic_DNA"/>
</dbReference>
<comment type="caution">
    <text evidence="2">The sequence shown here is derived from an EMBL/GenBank/DDBJ whole genome shotgun (WGS) entry which is preliminary data.</text>
</comment>
<evidence type="ECO:0000259" key="1">
    <source>
        <dbReference type="Pfam" id="PF05099"/>
    </source>
</evidence>
<organism evidence="2 3">
    <name type="scientific">Wenzhouxiangella limi</name>
    <dbReference type="NCBI Taxonomy" id="2707351"/>
    <lineage>
        <taxon>Bacteria</taxon>
        <taxon>Pseudomonadati</taxon>
        <taxon>Pseudomonadota</taxon>
        <taxon>Gammaproteobacteria</taxon>
        <taxon>Chromatiales</taxon>
        <taxon>Wenzhouxiangellaceae</taxon>
        <taxon>Wenzhouxiangella</taxon>
    </lineage>
</organism>
<sequence length="148" mass="16782">MSNWFDQLKSIVNRHEPAADDNALARAGAVVLLEMAAADDRFEAKELDMVQKAIEGAFGLDGPELEELMAEARSLREQAVSLHDFTRSLRTGLDRDQRDALVGWLWKVALADGHLDRFEEQLLRRLADLLGVPHEEFIRRKHLAAERP</sequence>
<accession>A0A845V6F0</accession>
<dbReference type="Gene3D" id="1.10.3680.10">
    <property type="entry name" value="TerB-like"/>
    <property type="match status" value="1"/>
</dbReference>
<dbReference type="RefSeq" id="WP_164210948.1">
    <property type="nucleotide sequence ID" value="NZ_JAAGSC010000040.1"/>
</dbReference>
<gene>
    <name evidence="2" type="ORF">G3I74_07390</name>
</gene>
<protein>
    <submittedName>
        <fullName evidence="2">TerB family tellurite resistance protein</fullName>
    </submittedName>
</protein>
<dbReference type="InterPro" id="IPR029024">
    <property type="entry name" value="TerB-like"/>
</dbReference>
<dbReference type="InterPro" id="IPR007791">
    <property type="entry name" value="DjlA_N"/>
</dbReference>
<reference evidence="2 3" key="1">
    <citation type="submission" date="2020-02" db="EMBL/GenBank/DDBJ databases">
        <authorList>
            <person name="Zhang X.-Y."/>
        </authorList>
    </citation>
    <scope>NUCLEOTIDE SEQUENCE [LARGE SCALE GENOMIC DNA]</scope>
    <source>
        <strain evidence="2 3">C33</strain>
    </source>
</reference>
<dbReference type="Proteomes" id="UP000484885">
    <property type="component" value="Unassembled WGS sequence"/>
</dbReference>
<name>A0A845V6F0_9GAMM</name>
<dbReference type="CDD" id="cd07313">
    <property type="entry name" value="terB_like_2"/>
    <property type="match status" value="1"/>
</dbReference>
<evidence type="ECO:0000313" key="3">
    <source>
        <dbReference type="Proteomes" id="UP000484885"/>
    </source>
</evidence>
<feature type="domain" description="Co-chaperone DjlA N-terminal" evidence="1">
    <location>
        <begin position="27"/>
        <end position="141"/>
    </location>
</feature>
<keyword evidence="3" id="KW-1185">Reference proteome</keyword>
<proteinExistence type="predicted"/>
<dbReference type="Pfam" id="PF05099">
    <property type="entry name" value="TerB"/>
    <property type="match status" value="1"/>
</dbReference>